<dbReference type="InterPro" id="IPR036028">
    <property type="entry name" value="SH3-like_dom_sf"/>
</dbReference>
<sequence>MMVVELNCEKICSNFYLPKNSINHTNFKQFMLKGNNFKPLLLNAKLAKQFLFRIHPSFAMDRGQLAEIQPGSVLFSRFEVVRKLGVGSFGAVFEAIDKGSGQRVAVKLELKKYGRYGKKETILKEVKVMEAMQGVHHFLEYYGCGKQYDCHYIVMELADASVAKLLQRSEMGKFSLSTSAYFAYNFVEALKELHKAGFLHRDIKPANFLVKRIGTVLKVYLTDFGTAKRIENYCETVKLKSKVPFVGSTNYSSPNVHMGKPYGPVDDLFGVFYSFLKISTGTLPWCGRFKSIVAVQKFCISPTELIGCKPETVYQIYEKLRSLTYDDELDYDWFIDKFYFSLAKMEKVAGDVSLCSPKVGNVASLVRRISPELKSKSNAPSDHCRKSVSDFRGRRLRVVQSYTPVNEDELRLEVNDLVEMIGDEEDGWYKARLNGKTGMVPASHVKPLDVLSSQIRHHDHNVDPSNLASDSSDTSVSEIQPKKIHGVGFGNIFAANDGKFGLKSTKYVAGMAETKRPLDTKEDQQQPKSPIGVKKPVEEQSDNLSKVYVKANYCYEAENDDELTLQVGDIVAVLKKDCEDPGWWYGELNGKRGVFPDNFVSPISAEEALKKWAPPVVPVKPAKPNALTTSSGSSTTADVGSNGTKLTKGGNLIDQAPGRLIIAGKSQQIAPSDEAVKIKKDVKSETPTGILEKHDKGGVFRLSLLSKSKVAKNTESDVTPVKTELDGHKIEIAERDSVETPSSKISQLITSRPKMNNKRLPSSAFVQGMVESACVLPPATAVQSSVKTGHVANKKGSNDGQLENGNVKDELLALQTAFTEFSTKLMDRIEQLEKRIVRLENSTNIK</sequence>
<dbReference type="Gene3D" id="2.30.30.40">
    <property type="entry name" value="SH3 Domains"/>
    <property type="match status" value="2"/>
</dbReference>
<feature type="binding site" evidence="6">
    <location>
        <position position="107"/>
    </location>
    <ligand>
        <name>ATP</name>
        <dbReference type="ChEBI" id="CHEBI:30616"/>
    </ligand>
</feature>
<evidence type="ECO:0000256" key="6">
    <source>
        <dbReference type="PROSITE-ProRule" id="PRU10141"/>
    </source>
</evidence>
<dbReference type="Pfam" id="PF07653">
    <property type="entry name" value="SH3_2"/>
    <property type="match status" value="1"/>
</dbReference>
<dbReference type="SMART" id="SM00220">
    <property type="entry name" value="S_TKc"/>
    <property type="match status" value="1"/>
</dbReference>
<feature type="compositionally biased region" description="Low complexity" evidence="7">
    <location>
        <begin position="623"/>
        <end position="636"/>
    </location>
</feature>
<evidence type="ECO:0000259" key="9">
    <source>
        <dbReference type="PROSITE" id="PS50011"/>
    </source>
</evidence>
<evidence type="ECO:0000313" key="10">
    <source>
        <dbReference type="EMBL" id="KRY16489.1"/>
    </source>
</evidence>
<dbReference type="PROSITE" id="PS00107">
    <property type="entry name" value="PROTEIN_KINASE_ATP"/>
    <property type="match status" value="1"/>
</dbReference>
<dbReference type="Proteomes" id="UP000054783">
    <property type="component" value="Unassembled WGS sequence"/>
</dbReference>
<dbReference type="EMBL" id="JYDQ01000077">
    <property type="protein sequence ID" value="KRY16489.1"/>
    <property type="molecule type" value="Genomic_DNA"/>
</dbReference>
<dbReference type="SMART" id="SM00326">
    <property type="entry name" value="SH3"/>
    <property type="match status" value="2"/>
</dbReference>
<dbReference type="SUPFAM" id="SSF50044">
    <property type="entry name" value="SH3-domain"/>
    <property type="match status" value="2"/>
</dbReference>
<feature type="domain" description="Protein kinase" evidence="9">
    <location>
        <begin position="78"/>
        <end position="429"/>
    </location>
</feature>
<evidence type="ECO:0000256" key="5">
    <source>
        <dbReference type="PROSITE-ProRule" id="PRU00192"/>
    </source>
</evidence>
<keyword evidence="4 6" id="KW-0067">ATP-binding</keyword>
<dbReference type="SUPFAM" id="SSF56112">
    <property type="entry name" value="Protein kinase-like (PK-like)"/>
    <property type="match status" value="1"/>
</dbReference>
<proteinExistence type="predicted"/>
<name>A0A0V0ZWF9_9BILA</name>
<keyword evidence="11" id="KW-1185">Reference proteome</keyword>
<dbReference type="STRING" id="990121.A0A0V0ZWF9"/>
<dbReference type="GO" id="GO:0016192">
    <property type="term" value="P:vesicle-mediated transport"/>
    <property type="evidence" value="ECO:0007669"/>
    <property type="project" value="UniProtKB-ARBA"/>
</dbReference>
<keyword evidence="10" id="KW-0418">Kinase</keyword>
<dbReference type="AlphaFoldDB" id="A0A0V0ZWF9"/>
<evidence type="ECO:0000256" key="3">
    <source>
        <dbReference type="ARBA" id="ARBA00022741"/>
    </source>
</evidence>
<dbReference type="InterPro" id="IPR011009">
    <property type="entry name" value="Kinase-like_dom_sf"/>
</dbReference>
<feature type="region of interest" description="Disordered" evidence="7">
    <location>
        <begin position="515"/>
        <end position="538"/>
    </location>
</feature>
<keyword evidence="3 6" id="KW-0547">Nucleotide-binding</keyword>
<evidence type="ECO:0000256" key="4">
    <source>
        <dbReference type="ARBA" id="ARBA00022840"/>
    </source>
</evidence>
<dbReference type="Pfam" id="PF00069">
    <property type="entry name" value="Pkinase"/>
    <property type="match status" value="1"/>
</dbReference>
<gene>
    <name evidence="10" type="primary">SH3KBP1</name>
    <name evidence="10" type="ORF">T12_989</name>
</gene>
<protein>
    <recommendedName>
        <fullName evidence="1">non-specific serine/threonine protein kinase</fullName>
        <ecNumber evidence="1">2.7.11.1</ecNumber>
    </recommendedName>
</protein>
<dbReference type="InterPro" id="IPR008271">
    <property type="entry name" value="Ser/Thr_kinase_AS"/>
</dbReference>
<dbReference type="InterPro" id="IPR017441">
    <property type="entry name" value="Protein_kinase_ATP_BS"/>
</dbReference>
<feature type="domain" description="SH3" evidence="8">
    <location>
        <begin position="391"/>
        <end position="450"/>
    </location>
</feature>
<dbReference type="InterPro" id="IPR000719">
    <property type="entry name" value="Prot_kinase_dom"/>
</dbReference>
<dbReference type="CDD" id="cd11875">
    <property type="entry name" value="SH3_CD2AP-like_3"/>
    <property type="match status" value="1"/>
</dbReference>
<dbReference type="FunFam" id="2.30.30.40:FF:000072">
    <property type="entry name" value="Unconventional Myosin IB"/>
    <property type="match status" value="1"/>
</dbReference>
<dbReference type="OrthoDB" id="10255964at2759"/>
<evidence type="ECO:0000256" key="7">
    <source>
        <dbReference type="SAM" id="MobiDB-lite"/>
    </source>
</evidence>
<dbReference type="Pfam" id="PF14604">
    <property type="entry name" value="SH3_9"/>
    <property type="match status" value="1"/>
</dbReference>
<keyword evidence="10" id="KW-0808">Transferase</keyword>
<dbReference type="InterPro" id="IPR001452">
    <property type="entry name" value="SH3_domain"/>
</dbReference>
<dbReference type="InterPro" id="IPR050235">
    <property type="entry name" value="CK1_Ser-Thr_kinase"/>
</dbReference>
<accession>A0A0V0ZWF9</accession>
<feature type="domain" description="SH3" evidence="8">
    <location>
        <begin position="544"/>
        <end position="605"/>
    </location>
</feature>
<dbReference type="PANTHER" id="PTHR11909">
    <property type="entry name" value="CASEIN KINASE-RELATED"/>
    <property type="match status" value="1"/>
</dbReference>
<dbReference type="PROSITE" id="PS50002">
    <property type="entry name" value="SH3"/>
    <property type="match status" value="2"/>
</dbReference>
<reference evidence="10 11" key="1">
    <citation type="submission" date="2015-01" db="EMBL/GenBank/DDBJ databases">
        <title>Evolution of Trichinella species and genotypes.</title>
        <authorList>
            <person name="Korhonen P.K."/>
            <person name="Edoardo P."/>
            <person name="Giuseppe L.R."/>
            <person name="Gasser R.B."/>
        </authorList>
    </citation>
    <scope>NUCLEOTIDE SEQUENCE [LARGE SCALE GENOMIC DNA]</scope>
    <source>
        <strain evidence="10">ISS2496</strain>
    </source>
</reference>
<evidence type="ECO:0000313" key="11">
    <source>
        <dbReference type="Proteomes" id="UP000054783"/>
    </source>
</evidence>
<dbReference type="EC" id="2.7.11.1" evidence="1"/>
<feature type="compositionally biased region" description="Basic and acidic residues" evidence="7">
    <location>
        <begin position="515"/>
        <end position="525"/>
    </location>
</feature>
<dbReference type="PROSITE" id="PS00108">
    <property type="entry name" value="PROTEIN_KINASE_ST"/>
    <property type="match status" value="1"/>
</dbReference>
<dbReference type="PRINTS" id="PR00452">
    <property type="entry name" value="SH3DOMAIN"/>
</dbReference>
<evidence type="ECO:0000259" key="8">
    <source>
        <dbReference type="PROSITE" id="PS50002"/>
    </source>
</evidence>
<keyword evidence="2 5" id="KW-0728">SH3 domain</keyword>
<dbReference type="GO" id="GO:0005524">
    <property type="term" value="F:ATP binding"/>
    <property type="evidence" value="ECO:0007669"/>
    <property type="project" value="UniProtKB-UniRule"/>
</dbReference>
<evidence type="ECO:0000256" key="1">
    <source>
        <dbReference type="ARBA" id="ARBA00012513"/>
    </source>
</evidence>
<dbReference type="GO" id="GO:0004674">
    <property type="term" value="F:protein serine/threonine kinase activity"/>
    <property type="evidence" value="ECO:0007669"/>
    <property type="project" value="UniProtKB-EC"/>
</dbReference>
<organism evidence="10 11">
    <name type="scientific">Trichinella patagoniensis</name>
    <dbReference type="NCBI Taxonomy" id="990121"/>
    <lineage>
        <taxon>Eukaryota</taxon>
        <taxon>Metazoa</taxon>
        <taxon>Ecdysozoa</taxon>
        <taxon>Nematoda</taxon>
        <taxon>Enoplea</taxon>
        <taxon>Dorylaimia</taxon>
        <taxon>Trichinellida</taxon>
        <taxon>Trichinellidae</taxon>
        <taxon>Trichinella</taxon>
    </lineage>
</organism>
<dbReference type="Gene3D" id="1.10.510.10">
    <property type="entry name" value="Transferase(Phosphotransferase) domain 1"/>
    <property type="match status" value="1"/>
</dbReference>
<feature type="region of interest" description="Disordered" evidence="7">
    <location>
        <begin position="623"/>
        <end position="651"/>
    </location>
</feature>
<dbReference type="PROSITE" id="PS50011">
    <property type="entry name" value="PROTEIN_KINASE_DOM"/>
    <property type="match status" value="1"/>
</dbReference>
<evidence type="ECO:0000256" key="2">
    <source>
        <dbReference type="ARBA" id="ARBA00022443"/>
    </source>
</evidence>
<comment type="caution">
    <text evidence="10">The sequence shown here is derived from an EMBL/GenBank/DDBJ whole genome shotgun (WGS) entry which is preliminary data.</text>
</comment>